<keyword evidence="10" id="KW-0472">Membrane</keyword>
<comment type="catalytic activity">
    <reaction evidence="1">
        <text>ATP + protein L-histidine = ADP + protein N-phospho-L-histidine.</text>
        <dbReference type="EC" id="2.7.13.3"/>
    </reaction>
</comment>
<evidence type="ECO:0000256" key="3">
    <source>
        <dbReference type="ARBA" id="ARBA00022553"/>
    </source>
</evidence>
<feature type="transmembrane region" description="Helical" evidence="10">
    <location>
        <begin position="55"/>
        <end position="72"/>
    </location>
</feature>
<dbReference type="OrthoDB" id="144293at2"/>
<dbReference type="GO" id="GO:0016020">
    <property type="term" value="C:membrane"/>
    <property type="evidence" value="ECO:0007669"/>
    <property type="project" value="InterPro"/>
</dbReference>
<dbReference type="GO" id="GO:0046983">
    <property type="term" value="F:protein dimerization activity"/>
    <property type="evidence" value="ECO:0007669"/>
    <property type="project" value="InterPro"/>
</dbReference>
<dbReference type="SMART" id="SM00387">
    <property type="entry name" value="HATPase_c"/>
    <property type="match status" value="1"/>
</dbReference>
<dbReference type="Gene3D" id="3.30.565.10">
    <property type="entry name" value="Histidine kinase-like ATPase, C-terminal domain"/>
    <property type="match status" value="1"/>
</dbReference>
<evidence type="ECO:0000256" key="10">
    <source>
        <dbReference type="SAM" id="Phobius"/>
    </source>
</evidence>
<evidence type="ECO:0000256" key="9">
    <source>
        <dbReference type="SAM" id="Coils"/>
    </source>
</evidence>
<keyword evidence="8" id="KW-0902">Two-component regulatory system</keyword>
<protein>
    <recommendedName>
        <fullName evidence="2">histidine kinase</fullName>
        <ecNumber evidence="2">2.7.13.3</ecNumber>
    </recommendedName>
</protein>
<evidence type="ECO:0000256" key="5">
    <source>
        <dbReference type="ARBA" id="ARBA00022741"/>
    </source>
</evidence>
<dbReference type="InterPro" id="IPR050482">
    <property type="entry name" value="Sensor_HK_TwoCompSys"/>
</dbReference>
<dbReference type="Gene3D" id="1.20.5.1930">
    <property type="match status" value="1"/>
</dbReference>
<keyword evidence="3" id="KW-0597">Phosphoprotein</keyword>
<keyword evidence="7" id="KW-0067">ATP-binding</keyword>
<name>U1LSH4_9MICO</name>
<evidence type="ECO:0000256" key="8">
    <source>
        <dbReference type="ARBA" id="ARBA00023012"/>
    </source>
</evidence>
<accession>U1LSH4</accession>
<dbReference type="EC" id="2.7.13.3" evidence="2"/>
<dbReference type="Pfam" id="PF07730">
    <property type="entry name" value="HisKA_3"/>
    <property type="match status" value="1"/>
</dbReference>
<dbReference type="RefSeq" id="WP_021064899.1">
    <property type="nucleotide sequence ID" value="NZ_ASHR01000012.1"/>
</dbReference>
<evidence type="ECO:0000313" key="13">
    <source>
        <dbReference type="Proteomes" id="UP000016462"/>
    </source>
</evidence>
<organism evidence="12 13">
    <name type="scientific">Agrococcus pavilionensis RW1</name>
    <dbReference type="NCBI Taxonomy" id="1330458"/>
    <lineage>
        <taxon>Bacteria</taxon>
        <taxon>Bacillati</taxon>
        <taxon>Actinomycetota</taxon>
        <taxon>Actinomycetes</taxon>
        <taxon>Micrococcales</taxon>
        <taxon>Microbacteriaceae</taxon>
        <taxon>Agrococcus</taxon>
    </lineage>
</organism>
<evidence type="ECO:0000256" key="6">
    <source>
        <dbReference type="ARBA" id="ARBA00022777"/>
    </source>
</evidence>
<dbReference type="EMBL" id="ASHR01000012">
    <property type="protein sequence ID" value="ERG65057.1"/>
    <property type="molecule type" value="Genomic_DNA"/>
</dbReference>
<feature type="transmembrane region" description="Helical" evidence="10">
    <location>
        <begin position="122"/>
        <end position="143"/>
    </location>
</feature>
<keyword evidence="13" id="KW-1185">Reference proteome</keyword>
<dbReference type="InterPro" id="IPR036890">
    <property type="entry name" value="HATPase_C_sf"/>
</dbReference>
<sequence length="390" mass="39680">MTASEPLRAGGESAPGAARVRATAIEDPRMWDAFVGIGVVVLLVVAGFAGDLPSIALGAAGVLTVGAAYPLARRAMLDERPSTAFQVAAIIATAVAAFAYPPLAGAQALAAPLLWVSSCDSIRRAVVANVALFGAVLGAFLLAGGDPWLLATTQSLSFAFSMVIGLWISGLARATEERDRLIAELEAAQASIARLSGEHATAAERARIARDLHDTIAQDLAAIAMLAQRRGADAATLAAVEELAQGALAEVRGLVAANAPVGLADGLPVALERLGERFAAETGIAVRVEAVAVELPVDAQAALLRTAQESLANVRKHARAASVGVTLTADGSGVRLEVADDGRGFDRADVRRGLGLQGLDERMSLAGGSLEIDSSPAGTRVVARLGAGAA</sequence>
<feature type="transmembrane region" description="Helical" evidence="10">
    <location>
        <begin position="84"/>
        <end position="102"/>
    </location>
</feature>
<dbReference type="PIRSF" id="PIRSF037434">
    <property type="entry name" value="STHK_ChrS"/>
    <property type="match status" value="1"/>
</dbReference>
<dbReference type="SUPFAM" id="SSF55874">
    <property type="entry name" value="ATPase domain of HSP90 chaperone/DNA topoisomerase II/histidine kinase"/>
    <property type="match status" value="1"/>
</dbReference>
<feature type="coiled-coil region" evidence="9">
    <location>
        <begin position="171"/>
        <end position="198"/>
    </location>
</feature>
<keyword evidence="6" id="KW-0418">Kinase</keyword>
<feature type="transmembrane region" description="Helical" evidence="10">
    <location>
        <begin position="155"/>
        <end position="172"/>
    </location>
</feature>
<dbReference type="InterPro" id="IPR003594">
    <property type="entry name" value="HATPase_dom"/>
</dbReference>
<dbReference type="GO" id="GO:0000155">
    <property type="term" value="F:phosphorelay sensor kinase activity"/>
    <property type="evidence" value="ECO:0007669"/>
    <property type="project" value="InterPro"/>
</dbReference>
<dbReference type="CDD" id="cd16917">
    <property type="entry name" value="HATPase_UhpB-NarQ-NarX-like"/>
    <property type="match status" value="1"/>
</dbReference>
<dbReference type="AlphaFoldDB" id="U1LSH4"/>
<keyword evidence="10" id="KW-0812">Transmembrane</keyword>
<proteinExistence type="predicted"/>
<keyword evidence="5" id="KW-0547">Nucleotide-binding</keyword>
<evidence type="ECO:0000256" key="2">
    <source>
        <dbReference type="ARBA" id="ARBA00012438"/>
    </source>
</evidence>
<dbReference type="InterPro" id="IPR011712">
    <property type="entry name" value="Sig_transdc_His_kin_sub3_dim/P"/>
</dbReference>
<dbReference type="PANTHER" id="PTHR24421:SF10">
    <property type="entry name" value="NITRATE_NITRITE SENSOR PROTEIN NARQ"/>
    <property type="match status" value="1"/>
</dbReference>
<keyword evidence="9" id="KW-0175">Coiled coil</keyword>
<keyword evidence="10" id="KW-1133">Transmembrane helix</keyword>
<dbReference type="Pfam" id="PF02518">
    <property type="entry name" value="HATPase_c"/>
    <property type="match status" value="1"/>
</dbReference>
<dbReference type="PANTHER" id="PTHR24421">
    <property type="entry name" value="NITRATE/NITRITE SENSOR PROTEIN NARX-RELATED"/>
    <property type="match status" value="1"/>
</dbReference>
<evidence type="ECO:0000259" key="11">
    <source>
        <dbReference type="SMART" id="SM00387"/>
    </source>
</evidence>
<evidence type="ECO:0000256" key="4">
    <source>
        <dbReference type="ARBA" id="ARBA00022679"/>
    </source>
</evidence>
<evidence type="ECO:0000313" key="12">
    <source>
        <dbReference type="EMBL" id="ERG65057.1"/>
    </source>
</evidence>
<evidence type="ECO:0000256" key="7">
    <source>
        <dbReference type="ARBA" id="ARBA00022840"/>
    </source>
</evidence>
<dbReference type="InterPro" id="IPR017205">
    <property type="entry name" value="Sig_transdc_His_kinase_ChrS"/>
</dbReference>
<dbReference type="Proteomes" id="UP000016462">
    <property type="component" value="Unassembled WGS sequence"/>
</dbReference>
<dbReference type="GO" id="GO:0005524">
    <property type="term" value="F:ATP binding"/>
    <property type="evidence" value="ECO:0007669"/>
    <property type="project" value="UniProtKB-KW"/>
</dbReference>
<comment type="caution">
    <text evidence="12">The sequence shown here is derived from an EMBL/GenBank/DDBJ whole genome shotgun (WGS) entry which is preliminary data.</text>
</comment>
<evidence type="ECO:0000256" key="1">
    <source>
        <dbReference type="ARBA" id="ARBA00000085"/>
    </source>
</evidence>
<feature type="domain" description="Histidine kinase/HSP90-like ATPase" evidence="11">
    <location>
        <begin position="298"/>
        <end position="389"/>
    </location>
</feature>
<gene>
    <name evidence="12" type="ORF">L332_11485</name>
</gene>
<feature type="transmembrane region" description="Helical" evidence="10">
    <location>
        <begin position="31"/>
        <end position="49"/>
    </location>
</feature>
<keyword evidence="4" id="KW-0808">Transferase</keyword>
<reference evidence="12 13" key="1">
    <citation type="journal article" date="2013" name="Genome Announc.">
        <title>First draft genome sequence from a member of the genus agrococcus, isolated from modern microbialites.</title>
        <authorList>
            <person name="White R.A.III."/>
            <person name="Grassa C.J."/>
            <person name="Suttle C.A."/>
        </authorList>
    </citation>
    <scope>NUCLEOTIDE SEQUENCE [LARGE SCALE GENOMIC DNA]</scope>
    <source>
        <strain evidence="12 13">RW1</strain>
    </source>
</reference>